<accession>A0AAN2C9F1</accession>
<keyword evidence="2" id="KW-0548">Nucleotidyltransferase</keyword>
<dbReference type="GO" id="GO:0009360">
    <property type="term" value="C:DNA polymerase III complex"/>
    <property type="evidence" value="ECO:0007669"/>
    <property type="project" value="TreeGrafter"/>
</dbReference>
<sequence>MKYYEFVDKEPKIDGLVVIEGDEPMLAQRALDAILDRLLPLDIRQLNCDVVEGPETDAVGRVVGDAVNAMPFLAERRVVVVRNCHRMRAQPRRDLWAAAEGVPAGNTLVLEDLFPPKKATKPEPFGQLAGRKALRIDTTPNADVRERFVHETLARLGAKAQPRVVAVLSDGDASLGAIQNDLEKLALLGTTITLADLERESLDVEDAKAWHYAQALVEGRPDEALAIAFELFANDPRGAAIPLASALANDFALLWELARPGGGAIPARHRWRERALRPIARRIGERRARYGYEAAVRGFEAVVTGRIDDPRAMIELLTADLAARLASR</sequence>
<evidence type="ECO:0000313" key="6">
    <source>
        <dbReference type="Proteomes" id="UP001317532"/>
    </source>
</evidence>
<dbReference type="InterPro" id="IPR005790">
    <property type="entry name" value="DNA_polIII_delta"/>
</dbReference>
<evidence type="ECO:0000256" key="4">
    <source>
        <dbReference type="ARBA" id="ARBA00022932"/>
    </source>
</evidence>
<name>A0AAN2C9F1_UNVUL</name>
<reference evidence="5 6" key="1">
    <citation type="journal article" date="2022" name="ISME Commun">
        <title>Vulcanimicrobium alpinus gen. nov. sp. nov., the first cultivated representative of the candidate phylum 'Eremiobacterota', is a metabolically versatile aerobic anoxygenic phototroph.</title>
        <authorList>
            <person name="Yabe S."/>
            <person name="Muto K."/>
            <person name="Abe K."/>
            <person name="Yokota A."/>
            <person name="Staudigel H."/>
            <person name="Tebo B.M."/>
        </authorList>
    </citation>
    <scope>NUCLEOTIDE SEQUENCE [LARGE SCALE GENOMIC DNA]</scope>
    <source>
        <strain evidence="5 6">WC8-2</strain>
    </source>
</reference>
<evidence type="ECO:0000256" key="2">
    <source>
        <dbReference type="ARBA" id="ARBA00022695"/>
    </source>
</evidence>
<dbReference type="Proteomes" id="UP001317532">
    <property type="component" value="Chromosome"/>
</dbReference>
<dbReference type="RefSeq" id="WP_317996958.1">
    <property type="nucleotide sequence ID" value="NZ_AP025523.1"/>
</dbReference>
<evidence type="ECO:0000313" key="5">
    <source>
        <dbReference type="EMBL" id="BDE05951.1"/>
    </source>
</evidence>
<dbReference type="PANTHER" id="PTHR34388:SF1">
    <property type="entry name" value="DNA POLYMERASE III SUBUNIT DELTA"/>
    <property type="match status" value="1"/>
</dbReference>
<dbReference type="KEGG" id="vab:WPS_12270"/>
<keyword evidence="6" id="KW-1185">Reference proteome</keyword>
<evidence type="ECO:0000256" key="3">
    <source>
        <dbReference type="ARBA" id="ARBA00022705"/>
    </source>
</evidence>
<dbReference type="GO" id="GO:0006261">
    <property type="term" value="P:DNA-templated DNA replication"/>
    <property type="evidence" value="ECO:0007669"/>
    <property type="project" value="TreeGrafter"/>
</dbReference>
<dbReference type="InterPro" id="IPR027417">
    <property type="entry name" value="P-loop_NTPase"/>
</dbReference>
<dbReference type="Gene3D" id="3.40.50.300">
    <property type="entry name" value="P-loop containing nucleotide triphosphate hydrolases"/>
    <property type="match status" value="1"/>
</dbReference>
<evidence type="ECO:0000256" key="1">
    <source>
        <dbReference type="ARBA" id="ARBA00022679"/>
    </source>
</evidence>
<dbReference type="EMBL" id="AP025523">
    <property type="protein sequence ID" value="BDE05951.1"/>
    <property type="molecule type" value="Genomic_DNA"/>
</dbReference>
<keyword evidence="3" id="KW-0235">DNA replication</keyword>
<keyword evidence="4" id="KW-0239">DNA-directed DNA polymerase</keyword>
<keyword evidence="1" id="KW-0808">Transferase</keyword>
<dbReference type="AlphaFoldDB" id="A0AAN2C9F1"/>
<gene>
    <name evidence="5" type="ORF">WPS_12270</name>
</gene>
<dbReference type="PANTHER" id="PTHR34388">
    <property type="entry name" value="DNA POLYMERASE III SUBUNIT DELTA"/>
    <property type="match status" value="1"/>
</dbReference>
<dbReference type="NCBIfam" id="TIGR01128">
    <property type="entry name" value="holA"/>
    <property type="match status" value="1"/>
</dbReference>
<protein>
    <recommendedName>
        <fullName evidence="7">DNA polymerase III subunit delta</fullName>
    </recommendedName>
</protein>
<proteinExistence type="predicted"/>
<dbReference type="GO" id="GO:0003887">
    <property type="term" value="F:DNA-directed DNA polymerase activity"/>
    <property type="evidence" value="ECO:0007669"/>
    <property type="project" value="UniProtKB-KW"/>
</dbReference>
<organism evidence="5 6">
    <name type="scientific">Vulcanimicrobium alpinum</name>
    <dbReference type="NCBI Taxonomy" id="3016050"/>
    <lineage>
        <taxon>Bacteria</taxon>
        <taxon>Bacillati</taxon>
        <taxon>Vulcanimicrobiota</taxon>
        <taxon>Vulcanimicrobiia</taxon>
        <taxon>Vulcanimicrobiales</taxon>
        <taxon>Vulcanimicrobiaceae</taxon>
        <taxon>Vulcanimicrobium</taxon>
    </lineage>
</organism>
<dbReference type="GO" id="GO:0003677">
    <property type="term" value="F:DNA binding"/>
    <property type="evidence" value="ECO:0007669"/>
    <property type="project" value="InterPro"/>
</dbReference>
<evidence type="ECO:0008006" key="7">
    <source>
        <dbReference type="Google" id="ProtNLM"/>
    </source>
</evidence>